<evidence type="ECO:0000313" key="16">
    <source>
        <dbReference type="EMBL" id="KAK9804195.1"/>
    </source>
</evidence>
<evidence type="ECO:0000256" key="12">
    <source>
        <dbReference type="SAM" id="Phobius"/>
    </source>
</evidence>
<evidence type="ECO:0000256" key="6">
    <source>
        <dbReference type="ARBA" id="ARBA00022837"/>
    </source>
</evidence>
<evidence type="ECO:0000256" key="1">
    <source>
        <dbReference type="ARBA" id="ARBA00004479"/>
    </source>
</evidence>
<keyword evidence="17" id="KW-1185">Reference proteome</keyword>
<feature type="chain" id="PRO_5043822400" evidence="13">
    <location>
        <begin position="25"/>
        <end position="705"/>
    </location>
</feature>
<evidence type="ECO:0000256" key="4">
    <source>
        <dbReference type="ARBA" id="ARBA00022729"/>
    </source>
</evidence>
<evidence type="ECO:0000313" key="17">
    <source>
        <dbReference type="Proteomes" id="UP001489004"/>
    </source>
</evidence>
<dbReference type="InterPro" id="IPR046450">
    <property type="entry name" value="PA_dom_sf"/>
</dbReference>
<evidence type="ECO:0000256" key="5">
    <source>
        <dbReference type="ARBA" id="ARBA00022737"/>
    </source>
</evidence>
<reference evidence="16 17" key="1">
    <citation type="journal article" date="2024" name="Nat. Commun.">
        <title>Phylogenomics reveals the evolutionary origins of lichenization in chlorophyte algae.</title>
        <authorList>
            <person name="Puginier C."/>
            <person name="Libourel C."/>
            <person name="Otte J."/>
            <person name="Skaloud P."/>
            <person name="Haon M."/>
            <person name="Grisel S."/>
            <person name="Petersen M."/>
            <person name="Berrin J.G."/>
            <person name="Delaux P.M."/>
            <person name="Dal Grande F."/>
            <person name="Keller J."/>
        </authorList>
    </citation>
    <scope>NUCLEOTIDE SEQUENCE [LARGE SCALE GENOMIC DNA]</scope>
    <source>
        <strain evidence="16 17">SAG 2043</strain>
    </source>
</reference>
<evidence type="ECO:0000256" key="10">
    <source>
        <dbReference type="ARBA" id="ARBA00023180"/>
    </source>
</evidence>
<evidence type="ECO:0000256" key="8">
    <source>
        <dbReference type="ARBA" id="ARBA00023136"/>
    </source>
</evidence>
<dbReference type="Gene3D" id="3.50.30.30">
    <property type="match status" value="1"/>
</dbReference>
<sequence>MGSHRAAGLFWATCLICVVAQCQSRFIIEKGGLKIKFPMSARDQHPGGFDVALANFGAPKYGGELLGKLVYVEKDHGHANVCSPDCQYACQAFSAAQPPFHLNGDLNPSKPSEVTNFIMMVDRGPVRDDMSACKFAEKVWNAQEAGAQGVIVVNYEDRLTTMEAPDDQDEASYKYLQNITIPAAFITKSDGQALKDLLKVGSDGTPEDAYVVMDWNDILPRAEKVSWEFWTNSNDQCGPVCDVQRDFIREFVPVAKELEKNWTTFTPHYIVWVCPPAYRDSQECVTQCIHKGRYCTPDPDGDLLAGFSGADIVQENLRQLCVFKLGNDSAMPWVWWDYVTKFADECKMSENHYNEECAERVFTELNGNQWSSLDKLRQCIGDINADAENAIMEAEMKSQKGDASTGEVYILPTIRINDGQYRGKLAYSEVLRAICASFKRDEEPAVCLNVSDDDCREGSVGDATCKANTDGMTKCVDTFGGYKCACGNGFIGHTDASGKEVCLNINECISTQAADLDPKCTCDRCACQDTIGGYQCIENIKDECADNEGGCWTGEFTVNGKKKLVSACQDNLAEYKDAASRGKPLDSVDLHKCHCPPCFTEFQAADGKKECVPKCDLDYCDEPTGVCHEAPGSTSSGTAGWAVVLIVFGCLSAVAVAGYAAYRLRIRSAMHQEIRAIMAQYMPLENQEGMENGEADGKNHSSQLV</sequence>
<dbReference type="Gene3D" id="2.10.25.10">
    <property type="entry name" value="Laminin"/>
    <property type="match status" value="1"/>
</dbReference>
<feature type="signal peptide" evidence="13">
    <location>
        <begin position="1"/>
        <end position="24"/>
    </location>
</feature>
<keyword evidence="4 13" id="KW-0732">Signal</keyword>
<dbReference type="InterPro" id="IPR018097">
    <property type="entry name" value="EGF_Ca-bd_CS"/>
</dbReference>
<feature type="domain" description="PA" evidence="14">
    <location>
        <begin position="67"/>
        <end position="194"/>
    </location>
</feature>
<evidence type="ECO:0000256" key="13">
    <source>
        <dbReference type="SAM" id="SignalP"/>
    </source>
</evidence>
<evidence type="ECO:0000256" key="11">
    <source>
        <dbReference type="ARBA" id="ARBA00037847"/>
    </source>
</evidence>
<evidence type="ECO:0000256" key="3">
    <source>
        <dbReference type="ARBA" id="ARBA00022692"/>
    </source>
</evidence>
<dbReference type="Proteomes" id="UP001489004">
    <property type="component" value="Unassembled WGS sequence"/>
</dbReference>
<evidence type="ECO:0000256" key="7">
    <source>
        <dbReference type="ARBA" id="ARBA00022989"/>
    </source>
</evidence>
<dbReference type="EMBL" id="JALJOR010000018">
    <property type="protein sequence ID" value="KAK9804195.1"/>
    <property type="molecule type" value="Genomic_DNA"/>
</dbReference>
<dbReference type="SUPFAM" id="SSF52025">
    <property type="entry name" value="PA domain"/>
    <property type="match status" value="1"/>
</dbReference>
<dbReference type="GO" id="GO:0005509">
    <property type="term" value="F:calcium ion binding"/>
    <property type="evidence" value="ECO:0007669"/>
    <property type="project" value="InterPro"/>
</dbReference>
<dbReference type="Pfam" id="PF02225">
    <property type="entry name" value="PA"/>
    <property type="match status" value="1"/>
</dbReference>
<proteinExistence type="predicted"/>
<evidence type="ECO:0000256" key="2">
    <source>
        <dbReference type="ARBA" id="ARBA00022536"/>
    </source>
</evidence>
<keyword evidence="3 12" id="KW-0812">Transmembrane</keyword>
<dbReference type="PROSITE" id="PS01187">
    <property type="entry name" value="EGF_CA"/>
    <property type="match status" value="1"/>
</dbReference>
<evidence type="ECO:0000256" key="9">
    <source>
        <dbReference type="ARBA" id="ARBA00023157"/>
    </source>
</evidence>
<feature type="transmembrane region" description="Helical" evidence="12">
    <location>
        <begin position="639"/>
        <end position="662"/>
    </location>
</feature>
<name>A0AAW1P376_9CHLO</name>
<dbReference type="InterPro" id="IPR056858">
    <property type="entry name" value="VSR_TRX"/>
</dbReference>
<keyword evidence="10" id="KW-0325">Glycoprotein</keyword>
<dbReference type="AlphaFoldDB" id="A0AAW1P376"/>
<keyword evidence="7 12" id="KW-1133">Transmembrane helix</keyword>
<dbReference type="PANTHER" id="PTHR22702">
    <property type="entry name" value="PROTEASE-ASSOCIATED DOMAIN-CONTAINING PROTEIN"/>
    <property type="match status" value="1"/>
</dbReference>
<dbReference type="PANTHER" id="PTHR22702:SF1">
    <property type="entry name" value="PROTEASE-ASSOCIATED DOMAIN-CONTAINING PROTEIN 1"/>
    <property type="match status" value="1"/>
</dbReference>
<keyword evidence="9" id="KW-1015">Disulfide bond</keyword>
<evidence type="ECO:0000259" key="15">
    <source>
        <dbReference type="Pfam" id="PF25011"/>
    </source>
</evidence>
<feature type="domain" description="Vacuolar sorting receptor thioredoxin-like" evidence="15">
    <location>
        <begin position="225"/>
        <end position="435"/>
    </location>
</feature>
<dbReference type="GO" id="GO:0016020">
    <property type="term" value="C:membrane"/>
    <property type="evidence" value="ECO:0007669"/>
    <property type="project" value="UniProtKB-SubCell"/>
</dbReference>
<accession>A0AAW1P376</accession>
<protein>
    <submittedName>
        <fullName evidence="16">Uncharacterized protein</fullName>
    </submittedName>
</protein>
<comment type="caution">
    <text evidence="16">The sequence shown here is derived from an EMBL/GenBank/DDBJ whole genome shotgun (WGS) entry which is preliminary data.</text>
</comment>
<keyword evidence="8 12" id="KW-0472">Membrane</keyword>
<keyword evidence="6" id="KW-0106">Calcium</keyword>
<evidence type="ECO:0000259" key="14">
    <source>
        <dbReference type="Pfam" id="PF02225"/>
    </source>
</evidence>
<keyword evidence="5" id="KW-0677">Repeat</keyword>
<dbReference type="Pfam" id="PF25011">
    <property type="entry name" value="VSR_TRX"/>
    <property type="match status" value="1"/>
</dbReference>
<dbReference type="GO" id="GO:0012505">
    <property type="term" value="C:endomembrane system"/>
    <property type="evidence" value="ECO:0007669"/>
    <property type="project" value="UniProtKB-SubCell"/>
</dbReference>
<organism evidence="16 17">
    <name type="scientific">[Myrmecia] bisecta</name>
    <dbReference type="NCBI Taxonomy" id="41462"/>
    <lineage>
        <taxon>Eukaryota</taxon>
        <taxon>Viridiplantae</taxon>
        <taxon>Chlorophyta</taxon>
        <taxon>core chlorophytes</taxon>
        <taxon>Trebouxiophyceae</taxon>
        <taxon>Trebouxiales</taxon>
        <taxon>Trebouxiaceae</taxon>
        <taxon>Myrmecia</taxon>
    </lineage>
</organism>
<comment type="subcellular location">
    <subcellularLocation>
        <location evidence="11">Endomembrane system</location>
        <topology evidence="11">Single-pass membrane protein</topology>
    </subcellularLocation>
    <subcellularLocation>
        <location evidence="1">Membrane</location>
        <topology evidence="1">Single-pass type I membrane protein</topology>
    </subcellularLocation>
</comment>
<dbReference type="InterPro" id="IPR003137">
    <property type="entry name" value="PA_domain"/>
</dbReference>
<gene>
    <name evidence="16" type="ORF">WJX72_000406</name>
</gene>
<keyword evidence="2" id="KW-0245">EGF-like domain</keyword>